<dbReference type="SUPFAM" id="SSF53597">
    <property type="entry name" value="Dihydrofolate reductase-like"/>
    <property type="match status" value="1"/>
</dbReference>
<dbReference type="PANTHER" id="PTHR38011">
    <property type="entry name" value="DIHYDROFOLATE REDUCTASE FAMILY PROTEIN (AFU_ORTHOLOGUE AFUA_8G06820)"/>
    <property type="match status" value="1"/>
</dbReference>
<dbReference type="PANTHER" id="PTHR38011:SF11">
    <property type="entry name" value="2,5-DIAMINO-6-RIBOSYLAMINO-4(3H)-PYRIMIDINONE 5'-PHOSPHATE REDUCTASE"/>
    <property type="match status" value="1"/>
</dbReference>
<comment type="caution">
    <text evidence="3">The sequence shown here is derived from an EMBL/GenBank/DDBJ whole genome shotgun (WGS) entry which is preliminary data.</text>
</comment>
<dbReference type="Gene3D" id="3.40.430.10">
    <property type="entry name" value="Dihydrofolate Reductase, subunit A"/>
    <property type="match status" value="1"/>
</dbReference>
<dbReference type="InterPro" id="IPR024072">
    <property type="entry name" value="DHFR-like_dom_sf"/>
</dbReference>
<evidence type="ECO:0000259" key="2">
    <source>
        <dbReference type="Pfam" id="PF01872"/>
    </source>
</evidence>
<name>A0A7W7SX38_9ACTN</name>
<evidence type="ECO:0000313" key="3">
    <source>
        <dbReference type="EMBL" id="MBB4962489.1"/>
    </source>
</evidence>
<dbReference type="GO" id="GO:0008703">
    <property type="term" value="F:5-amino-6-(5-phosphoribosylamino)uracil reductase activity"/>
    <property type="evidence" value="ECO:0007669"/>
    <property type="project" value="InterPro"/>
</dbReference>
<reference evidence="3 4" key="1">
    <citation type="submission" date="2020-08" db="EMBL/GenBank/DDBJ databases">
        <title>Sequencing the genomes of 1000 actinobacteria strains.</title>
        <authorList>
            <person name="Klenk H.-P."/>
        </authorList>
    </citation>
    <scope>NUCLEOTIDE SEQUENCE [LARGE SCALE GENOMIC DNA]</scope>
    <source>
        <strain evidence="3 4">DSM 45886</strain>
    </source>
</reference>
<organism evidence="3 4">
    <name type="scientific">Micromonospora polyrhachis</name>
    <dbReference type="NCBI Taxonomy" id="1282883"/>
    <lineage>
        <taxon>Bacteria</taxon>
        <taxon>Bacillati</taxon>
        <taxon>Actinomycetota</taxon>
        <taxon>Actinomycetes</taxon>
        <taxon>Micromonosporales</taxon>
        <taxon>Micromonosporaceae</taxon>
        <taxon>Micromonospora</taxon>
    </lineage>
</organism>
<feature type="compositionally biased region" description="Basic and acidic residues" evidence="1">
    <location>
        <begin position="290"/>
        <end position="302"/>
    </location>
</feature>
<keyword evidence="4" id="KW-1185">Reference proteome</keyword>
<proteinExistence type="predicted"/>
<dbReference type="InterPro" id="IPR002734">
    <property type="entry name" value="RibDG_C"/>
</dbReference>
<dbReference type="AlphaFoldDB" id="A0A7W7SX38"/>
<gene>
    <name evidence="3" type="ORF">FHR38_006222</name>
</gene>
<evidence type="ECO:0000256" key="1">
    <source>
        <dbReference type="SAM" id="MobiDB-lite"/>
    </source>
</evidence>
<sequence length="302" mass="32534">MRKLVYYIASTLDGFIAGPDGADPTGPGGFWPIPEDYLRHLVAEYPETLPGPARQALGITAEGTRFDTVLEGRHSYEIGLKAGVADAYPHLRHLVFSRTLSESPDPAVEIVSGDPIAKVRELKQQPGKDIWVIGGGNLAGALYPEIDQLIVKLAPLTIGTGIPLFGHGAEFDPRTWELVDHRVMDSGALFLTYTRTTSGQNSACPPPAPPSARCPSPATEPATSTSNAPPTWPVSDGEADTSLDSRAGVYVDWSGRRTHRPGCADVVEHRVDPGQRISSGMPRHLQSPDATDRRVQAEPDRH</sequence>
<dbReference type="GO" id="GO:0009231">
    <property type="term" value="P:riboflavin biosynthetic process"/>
    <property type="evidence" value="ECO:0007669"/>
    <property type="project" value="InterPro"/>
</dbReference>
<feature type="domain" description="Bacterial bifunctional deaminase-reductase C-terminal" evidence="2">
    <location>
        <begin position="3"/>
        <end position="189"/>
    </location>
</feature>
<accession>A0A7W7SX38</accession>
<dbReference type="Proteomes" id="UP000578819">
    <property type="component" value="Unassembled WGS sequence"/>
</dbReference>
<dbReference type="EMBL" id="JACHJW010000001">
    <property type="protein sequence ID" value="MBB4962489.1"/>
    <property type="molecule type" value="Genomic_DNA"/>
</dbReference>
<dbReference type="Pfam" id="PF01872">
    <property type="entry name" value="RibD_C"/>
    <property type="match status" value="1"/>
</dbReference>
<feature type="region of interest" description="Disordered" evidence="1">
    <location>
        <begin position="255"/>
        <end position="302"/>
    </location>
</feature>
<feature type="region of interest" description="Disordered" evidence="1">
    <location>
        <begin position="197"/>
        <end position="241"/>
    </location>
</feature>
<protein>
    <submittedName>
        <fullName evidence="3">Dihydrofolate reductase</fullName>
    </submittedName>
</protein>
<dbReference type="InterPro" id="IPR050765">
    <property type="entry name" value="Riboflavin_Biosynth_HTPR"/>
</dbReference>
<evidence type="ECO:0000313" key="4">
    <source>
        <dbReference type="Proteomes" id="UP000578819"/>
    </source>
</evidence>